<dbReference type="SUPFAM" id="SSF55729">
    <property type="entry name" value="Acyl-CoA N-acyltransferases (Nat)"/>
    <property type="match status" value="1"/>
</dbReference>
<reference evidence="2" key="2">
    <citation type="submission" date="2020-09" db="EMBL/GenBank/DDBJ databases">
        <authorList>
            <person name="Sun Q."/>
            <person name="Ohkuma M."/>
        </authorList>
    </citation>
    <scope>NUCLEOTIDE SEQUENCE</scope>
    <source>
        <strain evidence="2">JCM 4815</strain>
    </source>
</reference>
<dbReference type="AlphaFoldDB" id="A0A918UL64"/>
<dbReference type="EMBL" id="BMVW01000008">
    <property type="protein sequence ID" value="GGZ17798.1"/>
    <property type="molecule type" value="Genomic_DNA"/>
</dbReference>
<dbReference type="GO" id="GO:0016740">
    <property type="term" value="F:transferase activity"/>
    <property type="evidence" value="ECO:0007669"/>
    <property type="project" value="UniProtKB-KW"/>
</dbReference>
<keyword evidence="2" id="KW-0808">Transferase</keyword>
<protein>
    <submittedName>
        <fullName evidence="2">Glycosyl transferase family 1</fullName>
    </submittedName>
</protein>
<organism evidence="2 3">
    <name type="scientific">Streptomyces poonensis</name>
    <dbReference type="NCBI Taxonomy" id="68255"/>
    <lineage>
        <taxon>Bacteria</taxon>
        <taxon>Bacillati</taxon>
        <taxon>Actinomycetota</taxon>
        <taxon>Actinomycetes</taxon>
        <taxon>Kitasatosporales</taxon>
        <taxon>Streptomycetaceae</taxon>
        <taxon>Streptomyces</taxon>
    </lineage>
</organism>
<name>A0A918UL64_9ACTN</name>
<dbReference type="RefSeq" id="WP_189861416.1">
    <property type="nucleotide sequence ID" value="NZ_BMVW01000008.1"/>
</dbReference>
<proteinExistence type="predicted"/>
<dbReference type="InterPro" id="IPR038740">
    <property type="entry name" value="BioF2-like_GNAT_dom"/>
</dbReference>
<keyword evidence="3" id="KW-1185">Reference proteome</keyword>
<gene>
    <name evidence="2" type="ORF">GCM10010365_42260</name>
</gene>
<feature type="domain" description="BioF2-like acetyltransferase" evidence="1">
    <location>
        <begin position="183"/>
        <end position="328"/>
    </location>
</feature>
<sequence>MTGTPLPVRARERGTPRAELCTSDEEFARLTAPWDRLYRRCGAATPFQSHAWLHSWWLSYGRRGGLRLVLVRGEGDELLAVAPLMLVRGPLPALVPLGGTVSDYADVLIDDGHTERATTALTEGLAAAARTALIDFREVRPGAAVERVYERWRGPRRRVADSVCLELPARPLEKLLERLPRARAQRVRAKIRKLADLGVEHRSVRRPEEVETALRTMLDLHRLQWQGRGVTGEHLRPRFLAHLVRSVVPMVCSGEALVTEFRLDGEVVAVDVTLLSRRVAGGYLYGAHPRLRERKADVATMLLHASAGQLGGGGHEVLSLLRGAEPYKYRWRPDTVVNQRILLARRRTAPLLSAVVCGTALLGLGKRLLRR</sequence>
<comment type="caution">
    <text evidence="2">The sequence shown here is derived from an EMBL/GenBank/DDBJ whole genome shotgun (WGS) entry which is preliminary data.</text>
</comment>
<reference evidence="2" key="1">
    <citation type="journal article" date="2014" name="Int. J. Syst. Evol. Microbiol.">
        <title>Complete genome sequence of Corynebacterium casei LMG S-19264T (=DSM 44701T), isolated from a smear-ripened cheese.</title>
        <authorList>
            <consortium name="US DOE Joint Genome Institute (JGI-PGF)"/>
            <person name="Walter F."/>
            <person name="Albersmeier A."/>
            <person name="Kalinowski J."/>
            <person name="Ruckert C."/>
        </authorList>
    </citation>
    <scope>NUCLEOTIDE SEQUENCE</scope>
    <source>
        <strain evidence="2">JCM 4815</strain>
    </source>
</reference>
<evidence type="ECO:0000313" key="3">
    <source>
        <dbReference type="Proteomes" id="UP000622166"/>
    </source>
</evidence>
<evidence type="ECO:0000259" key="1">
    <source>
        <dbReference type="Pfam" id="PF13480"/>
    </source>
</evidence>
<evidence type="ECO:0000313" key="2">
    <source>
        <dbReference type="EMBL" id="GGZ17798.1"/>
    </source>
</evidence>
<dbReference type="Pfam" id="PF13480">
    <property type="entry name" value="Acetyltransf_6"/>
    <property type="match status" value="1"/>
</dbReference>
<dbReference type="InterPro" id="IPR016181">
    <property type="entry name" value="Acyl_CoA_acyltransferase"/>
</dbReference>
<accession>A0A918UL64</accession>
<dbReference type="Proteomes" id="UP000622166">
    <property type="component" value="Unassembled WGS sequence"/>
</dbReference>